<dbReference type="AlphaFoldDB" id="A0A0J9SZY1"/>
<organism evidence="2 3">
    <name type="scientific">Plasmodium vivax (strain Brazil I)</name>
    <dbReference type="NCBI Taxonomy" id="1033975"/>
    <lineage>
        <taxon>Eukaryota</taxon>
        <taxon>Sar</taxon>
        <taxon>Alveolata</taxon>
        <taxon>Apicomplexa</taxon>
        <taxon>Aconoidasida</taxon>
        <taxon>Haemosporida</taxon>
        <taxon>Plasmodiidae</taxon>
        <taxon>Plasmodium</taxon>
        <taxon>Plasmodium (Plasmodium)</taxon>
    </lineage>
</organism>
<feature type="region of interest" description="Disordered" evidence="1">
    <location>
        <begin position="230"/>
        <end position="251"/>
    </location>
</feature>
<dbReference type="Proteomes" id="UP000053327">
    <property type="component" value="Unassembled WGS sequence"/>
</dbReference>
<dbReference type="OrthoDB" id="10381254at2759"/>
<protein>
    <submittedName>
        <fullName evidence="2">Uncharacterized protein</fullName>
    </submittedName>
</protein>
<gene>
    <name evidence="2" type="ORF">PVBG_06114</name>
</gene>
<dbReference type="EMBL" id="KQ234778">
    <property type="protein sequence ID" value="KMZ87887.1"/>
    <property type="molecule type" value="Genomic_DNA"/>
</dbReference>
<evidence type="ECO:0000313" key="3">
    <source>
        <dbReference type="Proteomes" id="UP000053327"/>
    </source>
</evidence>
<reference evidence="2 3" key="1">
    <citation type="submission" date="2011-08" db="EMBL/GenBank/DDBJ databases">
        <title>The Genome Sequence of Plasmodium vivax Brazil I.</title>
        <authorList>
            <consortium name="The Broad Institute Genome Sequencing Platform"/>
            <consortium name="The Broad Institute Genome Sequencing Center for Infectious Disease"/>
            <person name="Neafsey D."/>
            <person name="Carlton J."/>
            <person name="Barnwell J."/>
            <person name="Collins W."/>
            <person name="Escalante A."/>
            <person name="Mullikin J."/>
            <person name="Saul A."/>
            <person name="Guigo R."/>
            <person name="Camara F."/>
            <person name="Young S.K."/>
            <person name="Zeng Q."/>
            <person name="Gargeya S."/>
            <person name="Fitzgerald M."/>
            <person name="Haas B."/>
            <person name="Abouelleil A."/>
            <person name="Alvarado L."/>
            <person name="Arachchi H.M."/>
            <person name="Berlin A."/>
            <person name="Brown A."/>
            <person name="Chapman S.B."/>
            <person name="Chen Z."/>
            <person name="Dunbar C."/>
            <person name="Freedman E."/>
            <person name="Gearin G."/>
            <person name="Gellesch M."/>
            <person name="Goldberg J."/>
            <person name="Griggs A."/>
            <person name="Gujja S."/>
            <person name="Heiman D."/>
            <person name="Howarth C."/>
            <person name="Larson L."/>
            <person name="Lui A."/>
            <person name="MacDonald P.J.P."/>
            <person name="Montmayeur A."/>
            <person name="Murphy C."/>
            <person name="Neiman D."/>
            <person name="Pearson M."/>
            <person name="Priest M."/>
            <person name="Roberts A."/>
            <person name="Saif S."/>
            <person name="Shea T."/>
            <person name="Shenoy N."/>
            <person name="Sisk P."/>
            <person name="Stolte C."/>
            <person name="Sykes S."/>
            <person name="Wortman J."/>
            <person name="Nusbaum C."/>
            <person name="Birren B."/>
        </authorList>
    </citation>
    <scope>NUCLEOTIDE SEQUENCE [LARGE SCALE GENOMIC DNA]</scope>
    <source>
        <strain evidence="2 3">Brazil I</strain>
    </source>
</reference>
<proteinExistence type="predicted"/>
<accession>A0A0J9SZY1</accession>
<sequence>MAPQGSSNHYPDYKCYYYLNNRYVLNNTLNDSEDVTKFSRTYTVDTPAKNNNILQKILPNLKKYLSDSNSFVLYDHHYICSYVSFLLHDQICKGDNNECDENIFNILKKFVDEFRKHSTSNICESKINYLSPSTYQKHKILYDLYDKYSIIIEKNRSVQDIPCNALHMLIVNYNESISNEGSDENFINKLIELKKLIKNNVLQSNTVCGRDITHFNDSHKEKREKELEEAKRRLEEEEKAEEQKRLRETEEKRQLQEALDAAQKQQQQVKSVEAQKQERRLARTQDEITLGQQAANEHTLAHSIPQLAEGHTWAHSLMDQLDPQFYGPENTRAALPGDQEGILDKMKSAISGIGEYVEPVPLMGVSGGMGALFLLFRVLEILSLHPLCTIHLSKNCYYHKIIL</sequence>
<evidence type="ECO:0000256" key="1">
    <source>
        <dbReference type="SAM" id="MobiDB-lite"/>
    </source>
</evidence>
<evidence type="ECO:0000313" key="2">
    <source>
        <dbReference type="EMBL" id="KMZ87887.1"/>
    </source>
</evidence>
<name>A0A0J9SZY1_PLAV1</name>